<dbReference type="Pfam" id="PF04304">
    <property type="entry name" value="DUF454"/>
    <property type="match status" value="1"/>
</dbReference>
<keyword evidence="2" id="KW-1133">Transmembrane helix</keyword>
<dbReference type="AlphaFoldDB" id="A0A265E2M6"/>
<keyword evidence="1 2" id="KW-0472">Membrane</keyword>
<feature type="transmembrane region" description="Helical" evidence="2">
    <location>
        <begin position="12"/>
        <end position="35"/>
    </location>
</feature>
<dbReference type="GO" id="GO:0005886">
    <property type="term" value="C:plasma membrane"/>
    <property type="evidence" value="ECO:0007669"/>
    <property type="project" value="UniProtKB-SubCell"/>
</dbReference>
<keyword evidence="2" id="KW-0812">Transmembrane</keyword>
<dbReference type="Proteomes" id="UP000216538">
    <property type="component" value="Unassembled WGS sequence"/>
</dbReference>
<proteinExistence type="predicted"/>
<evidence type="ECO:0000256" key="1">
    <source>
        <dbReference type="PIRNR" id="PIRNR016789"/>
    </source>
</evidence>
<keyword evidence="1" id="KW-1003">Cell membrane</keyword>
<reference evidence="4 6" key="2">
    <citation type="submission" date="2017-07" db="EMBL/GenBank/DDBJ databases">
        <title>Shotgun whole genome sequences of three halophilic bacterial isolates.</title>
        <authorList>
            <person name="Pozzo T."/>
            <person name="Higdon S.M."/>
            <person name="Quillaguaman J."/>
        </authorList>
    </citation>
    <scope>NUCLEOTIDE SEQUENCE [LARGE SCALE GENOMIC DNA]</scope>
    <source>
        <strain evidence="4 6">LC1</strain>
    </source>
</reference>
<keyword evidence="1" id="KW-0997">Cell inner membrane</keyword>
<dbReference type="PIRSF" id="PIRSF016789">
    <property type="entry name" value="DUF454"/>
    <property type="match status" value="1"/>
</dbReference>
<dbReference type="EMBL" id="NPEY01000002">
    <property type="protein sequence ID" value="OZT75508.1"/>
    <property type="molecule type" value="Genomic_DNA"/>
</dbReference>
<dbReference type="Proteomes" id="UP000005756">
    <property type="component" value="Unassembled WGS sequence"/>
</dbReference>
<keyword evidence="6" id="KW-1185">Reference proteome</keyword>
<evidence type="ECO:0000313" key="6">
    <source>
        <dbReference type="Proteomes" id="UP000216538"/>
    </source>
</evidence>
<evidence type="ECO:0000313" key="5">
    <source>
        <dbReference type="Proteomes" id="UP000005756"/>
    </source>
</evidence>
<comment type="subcellular location">
    <subcellularLocation>
        <location evidence="1">Cell inner membrane</location>
        <topology evidence="1">Multi-pass membrane protein</topology>
    </subcellularLocation>
</comment>
<evidence type="ECO:0000313" key="3">
    <source>
        <dbReference type="EMBL" id="EHJ94653.1"/>
    </source>
</evidence>
<dbReference type="EMBL" id="JH393257">
    <property type="protein sequence ID" value="EHJ94653.1"/>
    <property type="molecule type" value="Genomic_DNA"/>
</dbReference>
<evidence type="ECO:0000256" key="2">
    <source>
        <dbReference type="SAM" id="Phobius"/>
    </source>
</evidence>
<feature type="transmembrane region" description="Helical" evidence="2">
    <location>
        <begin position="94"/>
        <end position="110"/>
    </location>
</feature>
<protein>
    <recommendedName>
        <fullName evidence="1">Inner membrane protein</fullName>
    </recommendedName>
</protein>
<gene>
    <name evidence="4" type="ORF">CE457_03700</name>
    <name evidence="3" type="ORF">KUC_1612</name>
</gene>
<name>A0A265E2M6_9GAMM</name>
<sequence length="132" mass="14704">MWVVLAGVNFSIGVLGIFLPLLPTTVFMLMAVYCASKGSPRFETWIRSRHYVGPLLVTWEQERAIPRRAKLAAVSMIALSALITAWSLGPGWQRWLMVVLLMLIALWLVTRPEPSSSLISNSSRANDKSSCE</sequence>
<dbReference type="InterPro" id="IPR007401">
    <property type="entry name" value="DUF454"/>
</dbReference>
<accession>A0A265E2M6</accession>
<feature type="transmembrane region" description="Helical" evidence="2">
    <location>
        <begin position="71"/>
        <end position="88"/>
    </location>
</feature>
<dbReference type="STRING" id="1072583.KUC_1612"/>
<reference evidence="3 5" key="1">
    <citation type="submission" date="2011-10" db="EMBL/GenBank/DDBJ databases">
        <authorList>
            <person name="Quillaguamn J."/>
            <person name="Guzmn D."/>
            <person name="Balderrama-Subieta A."/>
            <person name="Cardona-Ortuo C."/>
            <person name="Guevara-Martnez M."/>
            <person name="Callisaya-Quispe N."/>
        </authorList>
    </citation>
    <scope>NUCLEOTIDE SEQUENCE [LARGE SCALE GENOMIC DNA]</scope>
    <source>
        <strain evidence="3 5">LC1</strain>
    </source>
</reference>
<dbReference type="PANTHER" id="PTHR35813:SF1">
    <property type="entry name" value="INNER MEMBRANE PROTEIN YBAN"/>
    <property type="match status" value="1"/>
</dbReference>
<evidence type="ECO:0000313" key="4">
    <source>
        <dbReference type="EMBL" id="OZT75508.1"/>
    </source>
</evidence>
<dbReference type="PANTHER" id="PTHR35813">
    <property type="entry name" value="INNER MEMBRANE PROTEIN YBAN"/>
    <property type="match status" value="1"/>
</dbReference>
<organism evidence="3 5">
    <name type="scientific">Vreelandella boliviensis LC1</name>
    <dbReference type="NCBI Taxonomy" id="1072583"/>
    <lineage>
        <taxon>Bacteria</taxon>
        <taxon>Pseudomonadati</taxon>
        <taxon>Pseudomonadota</taxon>
        <taxon>Gammaproteobacteria</taxon>
        <taxon>Oceanospirillales</taxon>
        <taxon>Halomonadaceae</taxon>
        <taxon>Vreelandella</taxon>
    </lineage>
</organism>